<dbReference type="GO" id="GO:0016020">
    <property type="term" value="C:membrane"/>
    <property type="evidence" value="ECO:0007669"/>
    <property type="project" value="UniProtKB-SubCell"/>
</dbReference>
<protein>
    <recommendedName>
        <fullName evidence="6">Ubiquitin-like domain-containing protein</fullName>
    </recommendedName>
</protein>
<evidence type="ECO:0000256" key="5">
    <source>
        <dbReference type="ARBA" id="ARBA00023230"/>
    </source>
</evidence>
<evidence type="ECO:0000256" key="2">
    <source>
        <dbReference type="ARBA" id="ARBA00022692"/>
    </source>
</evidence>
<dbReference type="PANTHER" id="PTHR12943">
    <property type="entry name" value="HOMOCYSTEINE-RESPONSIVE ENDOPLASMIC RETICULUM-RESIDENT UNIQUITIN-LIKE DOMAIN HERPUD PROTEIN FAMILY MEMBER"/>
    <property type="match status" value="1"/>
</dbReference>
<keyword evidence="5" id="KW-0834">Unfolded protein response</keyword>
<dbReference type="AlphaFoldDB" id="A0A814Z2Y6"/>
<organism evidence="7 8">
    <name type="scientific">Rotaria sordida</name>
    <dbReference type="NCBI Taxonomy" id="392033"/>
    <lineage>
        <taxon>Eukaryota</taxon>
        <taxon>Metazoa</taxon>
        <taxon>Spiralia</taxon>
        <taxon>Gnathifera</taxon>
        <taxon>Rotifera</taxon>
        <taxon>Eurotatoria</taxon>
        <taxon>Bdelloidea</taxon>
        <taxon>Philodinida</taxon>
        <taxon>Philodinidae</taxon>
        <taxon>Rotaria</taxon>
    </lineage>
</organism>
<evidence type="ECO:0000256" key="1">
    <source>
        <dbReference type="ARBA" id="ARBA00004370"/>
    </source>
</evidence>
<keyword evidence="4" id="KW-0472">Membrane</keyword>
<dbReference type="InterPro" id="IPR000626">
    <property type="entry name" value="Ubiquitin-like_dom"/>
</dbReference>
<evidence type="ECO:0000259" key="6">
    <source>
        <dbReference type="PROSITE" id="PS50053"/>
    </source>
</evidence>
<dbReference type="Proteomes" id="UP000663870">
    <property type="component" value="Unassembled WGS sequence"/>
</dbReference>
<keyword evidence="2" id="KW-0812">Transmembrane</keyword>
<comment type="subcellular location">
    <subcellularLocation>
        <location evidence="1">Membrane</location>
    </subcellularLocation>
</comment>
<dbReference type="InterPro" id="IPR039751">
    <property type="entry name" value="HERPUD1/2"/>
</dbReference>
<dbReference type="PANTHER" id="PTHR12943:SF27">
    <property type="entry name" value="HOMOCYSTEINE-INDUCED ENDOPLASMIC RETICULUM PROTEIN, ISOFORM A"/>
    <property type="match status" value="1"/>
</dbReference>
<accession>A0A814Z2Y6</accession>
<comment type="caution">
    <text evidence="7">The sequence shown here is derived from an EMBL/GenBank/DDBJ whole genome shotgun (WGS) entry which is preliminary data.</text>
</comment>
<dbReference type="SUPFAM" id="SSF54236">
    <property type="entry name" value="Ubiquitin-like"/>
    <property type="match status" value="1"/>
</dbReference>
<evidence type="ECO:0000313" key="8">
    <source>
        <dbReference type="Proteomes" id="UP000663870"/>
    </source>
</evidence>
<dbReference type="GO" id="GO:0030968">
    <property type="term" value="P:endoplasmic reticulum unfolded protein response"/>
    <property type="evidence" value="ECO:0007669"/>
    <property type="project" value="TreeGrafter"/>
</dbReference>
<dbReference type="Gene3D" id="3.10.20.90">
    <property type="entry name" value="Phosphatidylinositol 3-kinase Catalytic Subunit, Chain A, domain 1"/>
    <property type="match status" value="1"/>
</dbReference>
<proteinExistence type="predicted"/>
<keyword evidence="8" id="KW-1185">Reference proteome</keyword>
<evidence type="ECO:0000256" key="4">
    <source>
        <dbReference type="ARBA" id="ARBA00023136"/>
    </source>
</evidence>
<dbReference type="EMBL" id="CAJNOL010000916">
    <property type="protein sequence ID" value="CAF1238319.1"/>
    <property type="molecule type" value="Genomic_DNA"/>
</dbReference>
<evidence type="ECO:0000256" key="3">
    <source>
        <dbReference type="ARBA" id="ARBA00022989"/>
    </source>
</evidence>
<reference evidence="7" key="1">
    <citation type="submission" date="2021-02" db="EMBL/GenBank/DDBJ databases">
        <authorList>
            <person name="Nowell W R."/>
        </authorList>
    </citation>
    <scope>NUCLEOTIDE SEQUENCE</scope>
</reference>
<keyword evidence="3" id="KW-1133">Transmembrane helix</keyword>
<gene>
    <name evidence="7" type="ORF">JXQ802_LOCUS26323</name>
</gene>
<dbReference type="InterPro" id="IPR029071">
    <property type="entry name" value="Ubiquitin-like_domsf"/>
</dbReference>
<evidence type="ECO:0000313" key="7">
    <source>
        <dbReference type="EMBL" id="CAF1238319.1"/>
    </source>
</evidence>
<feature type="domain" description="Ubiquitin-like" evidence="6">
    <location>
        <begin position="1"/>
        <end position="69"/>
    </location>
</feature>
<sequence length="119" mass="13807">MTIYNKTIQSVIHATNTKYTDFSIEILLSLTIYDFKQKITLNHPTKLNSKDQHLIYSGKLIVDKNILNQVFNKNHQLSTTTSTVNSPTANNNEFDQENDLLRIFRILIEIFLLCSIIYV</sequence>
<name>A0A814Z2Y6_9BILA</name>
<dbReference type="PROSITE" id="PS50053">
    <property type="entry name" value="UBIQUITIN_2"/>
    <property type="match status" value="1"/>
</dbReference>